<proteinExistence type="predicted"/>
<dbReference type="SMART" id="SM00908">
    <property type="entry name" value="Gal-bind_lectin"/>
    <property type="match status" value="1"/>
</dbReference>
<dbReference type="FunFam" id="2.60.120.200:FF:000021">
    <property type="entry name" value="Galectin"/>
    <property type="match status" value="1"/>
</dbReference>
<dbReference type="AlphaFoldDB" id="A0A401SWF2"/>
<dbReference type="EMBL" id="BEZZ01000626">
    <property type="protein sequence ID" value="GCC34732.1"/>
    <property type="molecule type" value="Genomic_DNA"/>
</dbReference>
<dbReference type="SMART" id="SM00276">
    <property type="entry name" value="GLECT"/>
    <property type="match status" value="1"/>
</dbReference>
<dbReference type="CDD" id="cd00070">
    <property type="entry name" value="GLECT"/>
    <property type="match status" value="1"/>
</dbReference>
<keyword evidence="5" id="KW-1185">Reference proteome</keyword>
<organism evidence="4 5">
    <name type="scientific">Chiloscyllium punctatum</name>
    <name type="common">Brownbanded bambooshark</name>
    <name type="synonym">Hemiscyllium punctatum</name>
    <dbReference type="NCBI Taxonomy" id="137246"/>
    <lineage>
        <taxon>Eukaryota</taxon>
        <taxon>Metazoa</taxon>
        <taxon>Chordata</taxon>
        <taxon>Craniata</taxon>
        <taxon>Vertebrata</taxon>
        <taxon>Chondrichthyes</taxon>
        <taxon>Elasmobranchii</taxon>
        <taxon>Galeomorphii</taxon>
        <taxon>Galeoidea</taxon>
        <taxon>Orectolobiformes</taxon>
        <taxon>Hemiscylliidae</taxon>
        <taxon>Chiloscyllium</taxon>
    </lineage>
</organism>
<dbReference type="PANTHER" id="PTHR11346">
    <property type="entry name" value="GALECTIN"/>
    <property type="match status" value="1"/>
</dbReference>
<evidence type="ECO:0000313" key="4">
    <source>
        <dbReference type="EMBL" id="GCC34732.1"/>
    </source>
</evidence>
<dbReference type="GO" id="GO:0030246">
    <property type="term" value="F:carbohydrate binding"/>
    <property type="evidence" value="ECO:0007669"/>
    <property type="project" value="UniProtKB-UniRule"/>
</dbReference>
<protein>
    <recommendedName>
        <fullName evidence="2">Galectin</fullName>
    </recommendedName>
</protein>
<keyword evidence="1 2" id="KW-0430">Lectin</keyword>
<dbReference type="Gene3D" id="2.60.120.200">
    <property type="match status" value="1"/>
</dbReference>
<dbReference type="SUPFAM" id="SSF49899">
    <property type="entry name" value="Concanavalin A-like lectins/glucanases"/>
    <property type="match status" value="1"/>
</dbReference>
<evidence type="ECO:0000256" key="2">
    <source>
        <dbReference type="RuleBase" id="RU102079"/>
    </source>
</evidence>
<dbReference type="PANTHER" id="PTHR11346:SF104">
    <property type="entry name" value="GALECTIN-2"/>
    <property type="match status" value="1"/>
</dbReference>
<dbReference type="OrthoDB" id="8918229at2759"/>
<dbReference type="InterPro" id="IPR001079">
    <property type="entry name" value="Galectin_CRD"/>
</dbReference>
<dbReference type="InterPro" id="IPR013320">
    <property type="entry name" value="ConA-like_dom_sf"/>
</dbReference>
<sequence length="133" mass="15216">MSFEMHNINLKSGETLKIKGKISDDADRFAVNLGSSEGHLGLHFNPRFHDDVDGAVIVCNSKCDDCWGSEQRDMEFPFTKGIEIKLYVTFKGDSFEIKLPNDHVLEFPNRLSLDKIDYMSVWGDFKMASFKFI</sequence>
<comment type="caution">
    <text evidence="4">The sequence shown here is derived from an EMBL/GenBank/DDBJ whole genome shotgun (WGS) entry which is preliminary data.</text>
</comment>
<reference evidence="4 5" key="1">
    <citation type="journal article" date="2018" name="Nat. Ecol. Evol.">
        <title>Shark genomes provide insights into elasmobranch evolution and the origin of vertebrates.</title>
        <authorList>
            <person name="Hara Y"/>
            <person name="Yamaguchi K"/>
            <person name="Onimaru K"/>
            <person name="Kadota M"/>
            <person name="Koyanagi M"/>
            <person name="Keeley SD"/>
            <person name="Tatsumi K"/>
            <person name="Tanaka K"/>
            <person name="Motone F"/>
            <person name="Kageyama Y"/>
            <person name="Nozu R"/>
            <person name="Adachi N"/>
            <person name="Nishimura O"/>
            <person name="Nakagawa R"/>
            <person name="Tanegashima C"/>
            <person name="Kiyatake I"/>
            <person name="Matsumoto R"/>
            <person name="Murakumo K"/>
            <person name="Nishida K"/>
            <person name="Terakita A"/>
            <person name="Kuratani S"/>
            <person name="Sato K"/>
            <person name="Hyodo S Kuraku.S."/>
        </authorList>
    </citation>
    <scope>NUCLEOTIDE SEQUENCE [LARGE SCALE GENOMIC DNA]</scope>
</reference>
<dbReference type="PROSITE" id="PS51304">
    <property type="entry name" value="GALECTIN"/>
    <property type="match status" value="1"/>
</dbReference>
<evidence type="ECO:0000259" key="3">
    <source>
        <dbReference type="PROSITE" id="PS51304"/>
    </source>
</evidence>
<feature type="domain" description="Galectin" evidence="3">
    <location>
        <begin position="2"/>
        <end position="133"/>
    </location>
</feature>
<dbReference type="Proteomes" id="UP000287033">
    <property type="component" value="Unassembled WGS sequence"/>
</dbReference>
<accession>A0A401SWF2</accession>
<dbReference type="STRING" id="137246.A0A401SWF2"/>
<dbReference type="InterPro" id="IPR044156">
    <property type="entry name" value="Galectin-like"/>
</dbReference>
<dbReference type="Pfam" id="PF00337">
    <property type="entry name" value="Gal-bind_lectin"/>
    <property type="match status" value="1"/>
</dbReference>
<evidence type="ECO:0000256" key="1">
    <source>
        <dbReference type="ARBA" id="ARBA00022734"/>
    </source>
</evidence>
<gene>
    <name evidence="4" type="ORF">chiPu_0013208</name>
</gene>
<name>A0A401SWF2_CHIPU</name>
<dbReference type="OMA" id="EITNMDM"/>
<evidence type="ECO:0000313" key="5">
    <source>
        <dbReference type="Proteomes" id="UP000287033"/>
    </source>
</evidence>